<reference evidence="2 3" key="1">
    <citation type="submission" date="2021-06" db="EMBL/GenBank/DDBJ databases">
        <authorList>
            <person name="Palmer J.M."/>
        </authorList>
    </citation>
    <scope>NUCLEOTIDE SEQUENCE [LARGE SCALE GENOMIC DNA]</scope>
    <source>
        <strain evidence="3">if_2019</strain>
        <tissue evidence="2">Muscle</tissue>
    </source>
</reference>
<name>A0ABV0UTJ0_9TELE</name>
<feature type="signal peptide" evidence="1">
    <location>
        <begin position="1"/>
        <end position="15"/>
    </location>
</feature>
<organism evidence="2 3">
    <name type="scientific">Ilyodon furcidens</name>
    <name type="common">goldbreast splitfin</name>
    <dbReference type="NCBI Taxonomy" id="33524"/>
    <lineage>
        <taxon>Eukaryota</taxon>
        <taxon>Metazoa</taxon>
        <taxon>Chordata</taxon>
        <taxon>Craniata</taxon>
        <taxon>Vertebrata</taxon>
        <taxon>Euteleostomi</taxon>
        <taxon>Actinopterygii</taxon>
        <taxon>Neopterygii</taxon>
        <taxon>Teleostei</taxon>
        <taxon>Neoteleostei</taxon>
        <taxon>Acanthomorphata</taxon>
        <taxon>Ovalentaria</taxon>
        <taxon>Atherinomorphae</taxon>
        <taxon>Cyprinodontiformes</taxon>
        <taxon>Goodeidae</taxon>
        <taxon>Ilyodon</taxon>
    </lineage>
</organism>
<evidence type="ECO:0000313" key="2">
    <source>
        <dbReference type="EMBL" id="MEQ2248051.1"/>
    </source>
</evidence>
<keyword evidence="1" id="KW-0732">Signal</keyword>
<evidence type="ECO:0008006" key="4">
    <source>
        <dbReference type="Google" id="ProtNLM"/>
    </source>
</evidence>
<protein>
    <recommendedName>
        <fullName evidence="4">Secreted protein</fullName>
    </recommendedName>
</protein>
<sequence length="103" mass="11522">MICLGTVKIFLYVSADFCTCLITGSVVKVEQCEGQSAECQVQELNRQTIKCVFFSANVYALLLNKTLCGERKKQKSPVLMRAGHFLPGRAERKLRSLCVSFII</sequence>
<proteinExistence type="predicted"/>
<keyword evidence="3" id="KW-1185">Reference proteome</keyword>
<feature type="chain" id="PRO_5046356732" description="Secreted protein" evidence="1">
    <location>
        <begin position="16"/>
        <end position="103"/>
    </location>
</feature>
<dbReference type="EMBL" id="JAHRIQ010082432">
    <property type="protein sequence ID" value="MEQ2248051.1"/>
    <property type="molecule type" value="Genomic_DNA"/>
</dbReference>
<dbReference type="Proteomes" id="UP001482620">
    <property type="component" value="Unassembled WGS sequence"/>
</dbReference>
<accession>A0ABV0UTJ0</accession>
<gene>
    <name evidence="2" type="ORF">ILYODFUR_015293</name>
</gene>
<comment type="caution">
    <text evidence="2">The sequence shown here is derived from an EMBL/GenBank/DDBJ whole genome shotgun (WGS) entry which is preliminary data.</text>
</comment>
<evidence type="ECO:0000256" key="1">
    <source>
        <dbReference type="SAM" id="SignalP"/>
    </source>
</evidence>
<evidence type="ECO:0000313" key="3">
    <source>
        <dbReference type="Proteomes" id="UP001482620"/>
    </source>
</evidence>